<dbReference type="FunFam" id="3.30.565.10:FF:000042">
    <property type="entry name" value="Two-component sensor histidine kinase KdpD"/>
    <property type="match status" value="1"/>
</dbReference>
<dbReference type="Pfam" id="PF08448">
    <property type="entry name" value="PAS_4"/>
    <property type="match status" value="1"/>
</dbReference>
<dbReference type="InterPro" id="IPR025201">
    <property type="entry name" value="KdpD_TM"/>
</dbReference>
<dbReference type="NCBIfam" id="TIGR00229">
    <property type="entry name" value="sensory_box"/>
    <property type="match status" value="1"/>
</dbReference>
<dbReference type="EC" id="2.7.13.3" evidence="3"/>
<dbReference type="Gene3D" id="3.30.450.20">
    <property type="entry name" value="PAS domain"/>
    <property type="match status" value="1"/>
</dbReference>
<dbReference type="PRINTS" id="PR00344">
    <property type="entry name" value="BCTRLSENSOR"/>
</dbReference>
<evidence type="ECO:0000259" key="15">
    <source>
        <dbReference type="PROSITE" id="PS50112"/>
    </source>
</evidence>
<name>A0A1H1KE69_9BURK</name>
<feature type="domain" description="Histidine kinase" evidence="14">
    <location>
        <begin position="269"/>
        <end position="485"/>
    </location>
</feature>
<dbReference type="EMBL" id="FNKX01000003">
    <property type="protein sequence ID" value="SDR60129.1"/>
    <property type="molecule type" value="Genomic_DNA"/>
</dbReference>
<evidence type="ECO:0000256" key="3">
    <source>
        <dbReference type="ARBA" id="ARBA00012438"/>
    </source>
</evidence>
<evidence type="ECO:0000256" key="12">
    <source>
        <dbReference type="ARBA" id="ARBA00023136"/>
    </source>
</evidence>
<dbReference type="Proteomes" id="UP000199365">
    <property type="component" value="Unassembled WGS sequence"/>
</dbReference>
<dbReference type="PROSITE" id="PS50112">
    <property type="entry name" value="PAS"/>
    <property type="match status" value="1"/>
</dbReference>
<gene>
    <name evidence="17" type="ORF">SAMN05445850_7146</name>
</gene>
<evidence type="ECO:0000256" key="7">
    <source>
        <dbReference type="ARBA" id="ARBA00022741"/>
    </source>
</evidence>
<keyword evidence="9" id="KW-0067">ATP-binding</keyword>
<dbReference type="PROSITE" id="PS50113">
    <property type="entry name" value="PAC"/>
    <property type="match status" value="1"/>
</dbReference>
<evidence type="ECO:0000259" key="16">
    <source>
        <dbReference type="PROSITE" id="PS50113"/>
    </source>
</evidence>
<keyword evidence="8" id="KW-0418">Kinase</keyword>
<evidence type="ECO:0000313" key="18">
    <source>
        <dbReference type="Proteomes" id="UP000199365"/>
    </source>
</evidence>
<evidence type="ECO:0000256" key="5">
    <source>
        <dbReference type="ARBA" id="ARBA00022679"/>
    </source>
</evidence>
<dbReference type="Pfam" id="PF00512">
    <property type="entry name" value="HisKA"/>
    <property type="match status" value="1"/>
</dbReference>
<evidence type="ECO:0000256" key="4">
    <source>
        <dbReference type="ARBA" id="ARBA00022553"/>
    </source>
</evidence>
<dbReference type="InterPro" id="IPR003594">
    <property type="entry name" value="HATPase_dom"/>
</dbReference>
<dbReference type="GO" id="GO:0016020">
    <property type="term" value="C:membrane"/>
    <property type="evidence" value="ECO:0007669"/>
    <property type="project" value="UniProtKB-SubCell"/>
</dbReference>
<dbReference type="PROSITE" id="PS50109">
    <property type="entry name" value="HIS_KIN"/>
    <property type="match status" value="1"/>
</dbReference>
<feature type="transmembrane region" description="Helical" evidence="13">
    <location>
        <begin position="106"/>
        <end position="124"/>
    </location>
</feature>
<dbReference type="InterPro" id="IPR003661">
    <property type="entry name" value="HisK_dim/P_dom"/>
</dbReference>
<feature type="transmembrane region" description="Helical" evidence="13">
    <location>
        <begin position="28"/>
        <end position="47"/>
    </location>
</feature>
<keyword evidence="10 13" id="KW-1133">Transmembrane helix</keyword>
<keyword evidence="6 13" id="KW-0812">Transmembrane</keyword>
<evidence type="ECO:0000256" key="13">
    <source>
        <dbReference type="SAM" id="Phobius"/>
    </source>
</evidence>
<dbReference type="InterPro" id="IPR013656">
    <property type="entry name" value="PAS_4"/>
</dbReference>
<dbReference type="PANTHER" id="PTHR43065:SF10">
    <property type="entry name" value="PEROXIDE STRESS-ACTIVATED HISTIDINE KINASE MAK3"/>
    <property type="match status" value="1"/>
</dbReference>
<feature type="domain" description="PAC" evidence="16">
    <location>
        <begin position="202"/>
        <end position="256"/>
    </location>
</feature>
<feature type="transmembrane region" description="Helical" evidence="13">
    <location>
        <begin position="59"/>
        <end position="91"/>
    </location>
</feature>
<dbReference type="SUPFAM" id="SSF55785">
    <property type="entry name" value="PYP-like sensor domain (PAS domain)"/>
    <property type="match status" value="1"/>
</dbReference>
<organism evidence="17 18">
    <name type="scientific">Paraburkholderia tuberum</name>
    <dbReference type="NCBI Taxonomy" id="157910"/>
    <lineage>
        <taxon>Bacteria</taxon>
        <taxon>Pseudomonadati</taxon>
        <taxon>Pseudomonadota</taxon>
        <taxon>Betaproteobacteria</taxon>
        <taxon>Burkholderiales</taxon>
        <taxon>Burkholderiaceae</taxon>
        <taxon>Paraburkholderia</taxon>
    </lineage>
</organism>
<proteinExistence type="predicted"/>
<sequence length="491" mass="53966">MKDLLANDGWRGMHATRTTHGIVQSRSVAAILFAGAISIAIATWVCFRLGAGVAVVGFVYLIEVLLVSLMGSLVSSVAISVIAVGCLNFFFTQPLFTFRVDAQQDIVVLTAFFVTSFVVTFLVHRTRQLAAVHREQAQLLNLTHDSVVALDMDGVITYWNSGAEALYGWKKHEALGHVADRLLHTRFPAALEDIKKTLIETGRWEGEIVNTRRDGSEAAVASRWALVRDEQGRPIATLETGTDITERKRIEEALQQVSRLTSIGELGASVAHEIAQPLAAVATHGAACLRWIDRDVPDLEKVRASVQRILTDVQRATEIVRRVRMLAKRIAPEMTRLEINELISDVMVLLQREVLKYNITLRTMLVPGLPAVLGDRIQLAQVITNLITNGIQAMSTIEDRPHELTIKSWRSDDGYVIVSVQDSGTGIDLQHADRLFEPFFTTKPEGMGVGLSICRSIIDAHGGRVWAENNAGYGATFQFTIPVIGDSGSGK</sequence>
<dbReference type="SMART" id="SM00388">
    <property type="entry name" value="HisKA"/>
    <property type="match status" value="1"/>
</dbReference>
<dbReference type="AlphaFoldDB" id="A0A1H1KE69"/>
<dbReference type="SMART" id="SM00091">
    <property type="entry name" value="PAS"/>
    <property type="match status" value="1"/>
</dbReference>
<protein>
    <recommendedName>
        <fullName evidence="3">histidine kinase</fullName>
        <ecNumber evidence="3">2.7.13.3</ecNumber>
    </recommendedName>
</protein>
<reference evidence="18" key="1">
    <citation type="submission" date="2016-10" db="EMBL/GenBank/DDBJ databases">
        <authorList>
            <person name="Varghese N."/>
            <person name="Submissions S."/>
        </authorList>
    </citation>
    <scope>NUCLEOTIDE SEQUENCE [LARGE SCALE GENOMIC DNA]</scope>
    <source>
        <strain evidence="18">DUS833</strain>
    </source>
</reference>
<dbReference type="Pfam" id="PF13493">
    <property type="entry name" value="DUF4118"/>
    <property type="match status" value="1"/>
</dbReference>
<comment type="catalytic activity">
    <reaction evidence="1">
        <text>ATP + protein L-histidine = ADP + protein N-phospho-L-histidine.</text>
        <dbReference type="EC" id="2.7.13.3"/>
    </reaction>
</comment>
<keyword evidence="18" id="KW-1185">Reference proteome</keyword>
<evidence type="ECO:0000259" key="14">
    <source>
        <dbReference type="PROSITE" id="PS50109"/>
    </source>
</evidence>
<dbReference type="InterPro" id="IPR000700">
    <property type="entry name" value="PAS-assoc_C"/>
</dbReference>
<dbReference type="GO" id="GO:0000155">
    <property type="term" value="F:phosphorelay sensor kinase activity"/>
    <property type="evidence" value="ECO:0007669"/>
    <property type="project" value="InterPro"/>
</dbReference>
<keyword evidence="5" id="KW-0808">Transferase</keyword>
<dbReference type="InterPro" id="IPR038318">
    <property type="entry name" value="KdpD_sf"/>
</dbReference>
<keyword evidence="11" id="KW-0902">Two-component regulatory system</keyword>
<dbReference type="Gene3D" id="1.10.287.130">
    <property type="match status" value="1"/>
</dbReference>
<dbReference type="SUPFAM" id="SSF47384">
    <property type="entry name" value="Homodimeric domain of signal transducing histidine kinase"/>
    <property type="match status" value="1"/>
</dbReference>
<comment type="subcellular location">
    <subcellularLocation>
        <location evidence="2">Membrane</location>
        <topology evidence="2">Multi-pass membrane protein</topology>
    </subcellularLocation>
</comment>
<evidence type="ECO:0000256" key="6">
    <source>
        <dbReference type="ARBA" id="ARBA00022692"/>
    </source>
</evidence>
<evidence type="ECO:0000256" key="2">
    <source>
        <dbReference type="ARBA" id="ARBA00004141"/>
    </source>
</evidence>
<evidence type="ECO:0000256" key="8">
    <source>
        <dbReference type="ARBA" id="ARBA00022777"/>
    </source>
</evidence>
<dbReference type="SMART" id="SM00086">
    <property type="entry name" value="PAC"/>
    <property type="match status" value="1"/>
</dbReference>
<dbReference type="InterPro" id="IPR035965">
    <property type="entry name" value="PAS-like_dom_sf"/>
</dbReference>
<feature type="domain" description="PAS" evidence="15">
    <location>
        <begin position="132"/>
        <end position="202"/>
    </location>
</feature>
<dbReference type="InterPro" id="IPR000014">
    <property type="entry name" value="PAS"/>
</dbReference>
<evidence type="ECO:0000256" key="11">
    <source>
        <dbReference type="ARBA" id="ARBA00023012"/>
    </source>
</evidence>
<dbReference type="CDD" id="cd00130">
    <property type="entry name" value="PAS"/>
    <property type="match status" value="1"/>
</dbReference>
<evidence type="ECO:0000256" key="10">
    <source>
        <dbReference type="ARBA" id="ARBA00022989"/>
    </source>
</evidence>
<dbReference type="InterPro" id="IPR036890">
    <property type="entry name" value="HATPase_C_sf"/>
</dbReference>
<dbReference type="SMART" id="SM00387">
    <property type="entry name" value="HATPase_c"/>
    <property type="match status" value="1"/>
</dbReference>
<accession>A0A1H1KE69</accession>
<dbReference type="Pfam" id="PF02518">
    <property type="entry name" value="HATPase_c"/>
    <property type="match status" value="1"/>
</dbReference>
<evidence type="ECO:0000313" key="17">
    <source>
        <dbReference type="EMBL" id="SDR60129.1"/>
    </source>
</evidence>
<keyword evidence="12 13" id="KW-0472">Membrane</keyword>
<dbReference type="Gene3D" id="3.30.565.10">
    <property type="entry name" value="Histidine kinase-like ATPase, C-terminal domain"/>
    <property type="match status" value="1"/>
</dbReference>
<dbReference type="InterPro" id="IPR004358">
    <property type="entry name" value="Sig_transdc_His_kin-like_C"/>
</dbReference>
<dbReference type="InterPro" id="IPR001610">
    <property type="entry name" value="PAC"/>
</dbReference>
<dbReference type="Gene3D" id="1.20.120.620">
    <property type="entry name" value="Backbone structure of the membrane domain of e. Coli histidine kinase receptor kdpd"/>
    <property type="match status" value="1"/>
</dbReference>
<dbReference type="STRING" id="157910.SAMN05445850_7146"/>
<dbReference type="GO" id="GO:0005524">
    <property type="term" value="F:ATP binding"/>
    <property type="evidence" value="ECO:0007669"/>
    <property type="project" value="UniProtKB-KW"/>
</dbReference>
<dbReference type="GO" id="GO:0042802">
    <property type="term" value="F:identical protein binding"/>
    <property type="evidence" value="ECO:0007669"/>
    <property type="project" value="UniProtKB-ARBA"/>
</dbReference>
<evidence type="ECO:0000256" key="1">
    <source>
        <dbReference type="ARBA" id="ARBA00000085"/>
    </source>
</evidence>
<dbReference type="InterPro" id="IPR036097">
    <property type="entry name" value="HisK_dim/P_sf"/>
</dbReference>
<keyword evidence="4" id="KW-0597">Phosphoprotein</keyword>
<evidence type="ECO:0000256" key="9">
    <source>
        <dbReference type="ARBA" id="ARBA00022840"/>
    </source>
</evidence>
<dbReference type="PANTHER" id="PTHR43065">
    <property type="entry name" value="SENSOR HISTIDINE KINASE"/>
    <property type="match status" value="1"/>
</dbReference>
<dbReference type="SUPFAM" id="SSF55874">
    <property type="entry name" value="ATPase domain of HSP90 chaperone/DNA topoisomerase II/histidine kinase"/>
    <property type="match status" value="1"/>
</dbReference>
<dbReference type="CDD" id="cd00082">
    <property type="entry name" value="HisKA"/>
    <property type="match status" value="1"/>
</dbReference>
<dbReference type="InterPro" id="IPR005467">
    <property type="entry name" value="His_kinase_dom"/>
</dbReference>
<keyword evidence="7" id="KW-0547">Nucleotide-binding</keyword>
<dbReference type="RefSeq" id="WP_090811456.1">
    <property type="nucleotide sequence ID" value="NZ_FNKX01000003.1"/>
</dbReference>